<name>A0ABU8XXU4_9PROT</name>
<evidence type="ECO:0000313" key="7">
    <source>
        <dbReference type="EMBL" id="MEK0085200.1"/>
    </source>
</evidence>
<dbReference type="InterPro" id="IPR009056">
    <property type="entry name" value="Cyt_c-like_dom"/>
</dbReference>
<feature type="compositionally biased region" description="Basic and acidic residues" evidence="5">
    <location>
        <begin position="146"/>
        <end position="156"/>
    </location>
</feature>
<feature type="domain" description="Cytochrome c" evidence="6">
    <location>
        <begin position="62"/>
        <end position="140"/>
    </location>
</feature>
<dbReference type="PROSITE" id="PS51257">
    <property type="entry name" value="PROKAR_LIPOPROTEIN"/>
    <property type="match status" value="1"/>
</dbReference>
<dbReference type="Pfam" id="PF13442">
    <property type="entry name" value="Cytochrome_CBB3"/>
    <property type="match status" value="1"/>
</dbReference>
<dbReference type="InterPro" id="IPR036909">
    <property type="entry name" value="Cyt_c-like_dom_sf"/>
</dbReference>
<dbReference type="RefSeq" id="WP_418161048.1">
    <property type="nucleotide sequence ID" value="NZ_JBBLZC010000023.1"/>
</dbReference>
<organism evidence="7 8">
    <name type="scientific">Benzoatithermus flavus</name>
    <dbReference type="NCBI Taxonomy" id="3108223"/>
    <lineage>
        <taxon>Bacteria</taxon>
        <taxon>Pseudomonadati</taxon>
        <taxon>Pseudomonadota</taxon>
        <taxon>Alphaproteobacteria</taxon>
        <taxon>Geminicoccales</taxon>
        <taxon>Geminicoccaceae</taxon>
        <taxon>Benzoatithermus</taxon>
    </lineage>
</organism>
<reference evidence="7 8" key="1">
    <citation type="submission" date="2024-01" db="EMBL/GenBank/DDBJ databases">
        <title>Multi-omics insights into the function and evolution of sodium benzoate biodegradation pathways in Benzoatithermus flavus gen. nov., sp. nov. from hot spring.</title>
        <authorList>
            <person name="Hu C.-J."/>
            <person name="Li W.-J."/>
        </authorList>
    </citation>
    <scope>NUCLEOTIDE SEQUENCE [LARGE SCALE GENOMIC DNA]</scope>
    <source>
        <strain evidence="7 8">SYSU G07066</strain>
    </source>
</reference>
<gene>
    <name evidence="7" type="ORF">U1T56_18760</name>
</gene>
<dbReference type="PROSITE" id="PS51007">
    <property type="entry name" value="CYTC"/>
    <property type="match status" value="1"/>
</dbReference>
<evidence type="ECO:0000256" key="3">
    <source>
        <dbReference type="ARBA" id="ARBA00023004"/>
    </source>
</evidence>
<proteinExistence type="predicted"/>
<dbReference type="Gene3D" id="1.10.760.10">
    <property type="entry name" value="Cytochrome c-like domain"/>
    <property type="match status" value="1"/>
</dbReference>
<dbReference type="Proteomes" id="UP001375743">
    <property type="component" value="Unassembled WGS sequence"/>
</dbReference>
<comment type="caution">
    <text evidence="7">The sequence shown here is derived from an EMBL/GenBank/DDBJ whole genome shotgun (WGS) entry which is preliminary data.</text>
</comment>
<sequence>MRAFLAVALMVLAFAGCKREEREPRPEPVAERDIPAIVMSDLAPGEKPPSSPDYPHYTENAWQVSEGKRLFEAMNCNGCHARGGGDIGPPLMDRQWIYGSEPGNIFATIMEGRPNGMPSFRNMIPEQQVWQLVAYVRSLAGLVRKDVASGRSDDMSARPSEQSLPEEPPRNAGIPPSATGTQP</sequence>
<evidence type="ECO:0000256" key="4">
    <source>
        <dbReference type="PROSITE-ProRule" id="PRU00433"/>
    </source>
</evidence>
<keyword evidence="8" id="KW-1185">Reference proteome</keyword>
<evidence type="ECO:0000256" key="1">
    <source>
        <dbReference type="ARBA" id="ARBA00022617"/>
    </source>
</evidence>
<dbReference type="EMBL" id="JBBLZC010000023">
    <property type="protein sequence ID" value="MEK0085200.1"/>
    <property type="molecule type" value="Genomic_DNA"/>
</dbReference>
<keyword evidence="3 4" id="KW-0408">Iron</keyword>
<evidence type="ECO:0000256" key="2">
    <source>
        <dbReference type="ARBA" id="ARBA00022723"/>
    </source>
</evidence>
<evidence type="ECO:0000313" key="8">
    <source>
        <dbReference type="Proteomes" id="UP001375743"/>
    </source>
</evidence>
<evidence type="ECO:0000259" key="6">
    <source>
        <dbReference type="PROSITE" id="PS51007"/>
    </source>
</evidence>
<protein>
    <submittedName>
        <fullName evidence="7">Cytochrome c</fullName>
    </submittedName>
</protein>
<dbReference type="SUPFAM" id="SSF46626">
    <property type="entry name" value="Cytochrome c"/>
    <property type="match status" value="1"/>
</dbReference>
<evidence type="ECO:0000256" key="5">
    <source>
        <dbReference type="SAM" id="MobiDB-lite"/>
    </source>
</evidence>
<feature type="region of interest" description="Disordered" evidence="5">
    <location>
        <begin position="146"/>
        <end position="183"/>
    </location>
</feature>
<keyword evidence="2 4" id="KW-0479">Metal-binding</keyword>
<accession>A0ABU8XXU4</accession>
<keyword evidence="1 4" id="KW-0349">Heme</keyword>